<name>A0A975GSV5_9BACT</name>
<organism evidence="1 2">
    <name type="scientific">Desulfonema magnum</name>
    <dbReference type="NCBI Taxonomy" id="45655"/>
    <lineage>
        <taxon>Bacteria</taxon>
        <taxon>Pseudomonadati</taxon>
        <taxon>Thermodesulfobacteriota</taxon>
        <taxon>Desulfobacteria</taxon>
        <taxon>Desulfobacterales</taxon>
        <taxon>Desulfococcaceae</taxon>
        <taxon>Desulfonema</taxon>
    </lineage>
</organism>
<dbReference type="AlphaFoldDB" id="A0A975GSV5"/>
<gene>
    <name evidence="1" type="ORF">dnm_075350</name>
</gene>
<evidence type="ECO:0000313" key="1">
    <source>
        <dbReference type="EMBL" id="QTA91468.1"/>
    </source>
</evidence>
<dbReference type="KEGG" id="dmm:dnm_075350"/>
<dbReference type="RefSeq" id="WP_207679237.1">
    <property type="nucleotide sequence ID" value="NZ_CP061800.1"/>
</dbReference>
<dbReference type="EMBL" id="CP061800">
    <property type="protein sequence ID" value="QTA91468.1"/>
    <property type="molecule type" value="Genomic_DNA"/>
</dbReference>
<protein>
    <submittedName>
        <fullName evidence="1">Uncharacterized protein</fullName>
    </submittedName>
</protein>
<dbReference type="Proteomes" id="UP000663722">
    <property type="component" value="Chromosome"/>
</dbReference>
<keyword evidence="2" id="KW-1185">Reference proteome</keyword>
<accession>A0A975GSV5</accession>
<evidence type="ECO:0000313" key="2">
    <source>
        <dbReference type="Proteomes" id="UP000663722"/>
    </source>
</evidence>
<sequence length="84" mass="9747">MINFRQKELIEELMNQIGKKFPEIELIDVTESPEDPESLWINVTEPGTEERMLELTEFSGDKTMDILLDYGYHMLVMPTGKRAA</sequence>
<proteinExistence type="predicted"/>
<reference evidence="1" key="1">
    <citation type="journal article" date="2021" name="Microb. Physiol.">
        <title>Proteogenomic Insights into the Physiology of Marine, Sulfate-Reducing, Filamentous Desulfonema limicola and Desulfonema magnum.</title>
        <authorList>
            <person name="Schnaars V."/>
            <person name="Wohlbrand L."/>
            <person name="Scheve S."/>
            <person name="Hinrichs C."/>
            <person name="Reinhardt R."/>
            <person name="Rabus R."/>
        </authorList>
    </citation>
    <scope>NUCLEOTIDE SEQUENCE</scope>
    <source>
        <strain evidence="1">4be13</strain>
    </source>
</reference>